<name>A0ACC0R0N5_9HYPO</name>
<evidence type="ECO:0000313" key="2">
    <source>
        <dbReference type="Proteomes" id="UP001065298"/>
    </source>
</evidence>
<comment type="caution">
    <text evidence="1">The sequence shown here is derived from an EMBL/GenBank/DDBJ whole genome shotgun (WGS) entry which is preliminary data.</text>
</comment>
<accession>A0ACC0R0N5</accession>
<dbReference type="Proteomes" id="UP001065298">
    <property type="component" value="Chromosome 4"/>
</dbReference>
<sequence length="314" mass="33585">MSNQGYLDQPDLHVRAPWRSALLTFPGNLKGALKAAHEDPSKTMFGVGQGIPSPFVTKVIASTRPDFIWLDVEHGMYDRLALHDCIHAVQHHSEGKTMAIVRVPKHDEVSLTTALDAGASGIVIPCCESAEEVEKIIKTIYYPPVGRRSFSPWVFTPGISDTSLYEEDSFNMKTANRHIAVIAQIESVKGVKNAREIAAVEGVSAMLFGPGDFSADAGIPLKLGGEPHPTLATAMGEWAAAGRENGIPLVGAAMGPGMVPSLIEQGFRAIVVSMDVWGLANMIHGQVEQGRKDAQELGKPSAKEQSNGVDGEGK</sequence>
<keyword evidence="2" id="KW-1185">Reference proteome</keyword>
<evidence type="ECO:0000313" key="1">
    <source>
        <dbReference type="EMBL" id="KAI8670657.1"/>
    </source>
</evidence>
<gene>
    <name evidence="1" type="ORF">NCS57_00538100</name>
</gene>
<dbReference type="EMBL" id="CM046506">
    <property type="protein sequence ID" value="KAI8670657.1"/>
    <property type="molecule type" value="Genomic_DNA"/>
</dbReference>
<protein>
    <submittedName>
        <fullName evidence="1">HpcH-HpaI domain-containing protein</fullName>
    </submittedName>
</protein>
<reference evidence="1" key="1">
    <citation type="submission" date="2022-06" db="EMBL/GenBank/DDBJ databases">
        <title>Fusarium solani species complex genomes reveal bases of compartmentalisation and animal pathogenesis.</title>
        <authorList>
            <person name="Tsai I.J."/>
        </authorList>
    </citation>
    <scope>NUCLEOTIDE SEQUENCE</scope>
    <source>
        <strain evidence="1">Fu6.1</strain>
    </source>
</reference>
<proteinExistence type="predicted"/>
<organism evidence="1 2">
    <name type="scientific">Fusarium keratoplasticum</name>
    <dbReference type="NCBI Taxonomy" id="1328300"/>
    <lineage>
        <taxon>Eukaryota</taxon>
        <taxon>Fungi</taxon>
        <taxon>Dikarya</taxon>
        <taxon>Ascomycota</taxon>
        <taxon>Pezizomycotina</taxon>
        <taxon>Sordariomycetes</taxon>
        <taxon>Hypocreomycetidae</taxon>
        <taxon>Hypocreales</taxon>
        <taxon>Nectriaceae</taxon>
        <taxon>Fusarium</taxon>
        <taxon>Fusarium solani species complex</taxon>
    </lineage>
</organism>